<evidence type="ECO:0000313" key="10">
    <source>
        <dbReference type="Proteomes" id="UP000263517"/>
    </source>
</evidence>
<dbReference type="GO" id="GO:0006400">
    <property type="term" value="P:tRNA modification"/>
    <property type="evidence" value="ECO:0007669"/>
    <property type="project" value="InterPro"/>
</dbReference>
<evidence type="ECO:0000256" key="2">
    <source>
        <dbReference type="ARBA" id="ARBA00022723"/>
    </source>
</evidence>
<organism evidence="9 10">
    <name type="scientific">Alteromonas australica</name>
    <dbReference type="NCBI Taxonomy" id="589873"/>
    <lineage>
        <taxon>Bacteria</taxon>
        <taxon>Pseudomonadati</taxon>
        <taxon>Pseudomonadota</taxon>
        <taxon>Gammaproteobacteria</taxon>
        <taxon>Alteromonadales</taxon>
        <taxon>Alteromonadaceae</taxon>
        <taxon>Alteromonas/Salinimonas group</taxon>
        <taxon>Alteromonas</taxon>
    </lineage>
</organism>
<keyword evidence="3 7" id="KW-0547">Nucleotide-binding</keyword>
<comment type="similarity">
    <text evidence="7">Belongs to the class-I aminoacyl-tRNA synthetase family.</text>
</comment>
<accession>A0A349TSJ5</accession>
<dbReference type="Proteomes" id="UP000263517">
    <property type="component" value="Unassembled WGS sequence"/>
</dbReference>
<evidence type="ECO:0000256" key="7">
    <source>
        <dbReference type="RuleBase" id="RU363037"/>
    </source>
</evidence>
<dbReference type="GO" id="GO:0008270">
    <property type="term" value="F:zinc ion binding"/>
    <property type="evidence" value="ECO:0007669"/>
    <property type="project" value="InterPro"/>
</dbReference>
<dbReference type="EMBL" id="DNAN01000194">
    <property type="protein sequence ID" value="HAW75211.1"/>
    <property type="molecule type" value="Genomic_DNA"/>
</dbReference>
<dbReference type="Gene3D" id="3.40.50.620">
    <property type="entry name" value="HUPs"/>
    <property type="match status" value="1"/>
</dbReference>
<keyword evidence="1 7" id="KW-0436">Ligase</keyword>
<comment type="caution">
    <text evidence="9">The sequence shown here is derived from an EMBL/GenBank/DDBJ whole genome shotgun (WGS) entry which is preliminary data.</text>
</comment>
<feature type="domain" description="Glutamyl/glutaminyl-tRNA synthetase class Ib catalytic" evidence="8">
    <location>
        <begin position="18"/>
        <end position="252"/>
    </location>
</feature>
<keyword evidence="7" id="KW-0648">Protein biosynthesis</keyword>
<dbReference type="InterPro" id="IPR000924">
    <property type="entry name" value="Glu/Gln-tRNA-synth"/>
</dbReference>
<dbReference type="GO" id="GO:0005829">
    <property type="term" value="C:cytosol"/>
    <property type="evidence" value="ECO:0007669"/>
    <property type="project" value="TreeGrafter"/>
</dbReference>
<evidence type="ECO:0000256" key="6">
    <source>
        <dbReference type="ARBA" id="ARBA00023146"/>
    </source>
</evidence>
<keyword evidence="6 7" id="KW-0030">Aminoacyl-tRNA synthetase</keyword>
<proteinExistence type="inferred from homology"/>
<dbReference type="InterPro" id="IPR022380">
    <property type="entry name" value="Glu-Q_tRNA(Asp)_Synthase"/>
</dbReference>
<evidence type="ECO:0000256" key="4">
    <source>
        <dbReference type="ARBA" id="ARBA00022833"/>
    </source>
</evidence>
<evidence type="ECO:0000256" key="5">
    <source>
        <dbReference type="ARBA" id="ARBA00022840"/>
    </source>
</evidence>
<reference evidence="9 10" key="1">
    <citation type="journal article" date="2018" name="Nat. Biotechnol.">
        <title>A standardized bacterial taxonomy based on genome phylogeny substantially revises the tree of life.</title>
        <authorList>
            <person name="Parks D.H."/>
            <person name="Chuvochina M."/>
            <person name="Waite D.W."/>
            <person name="Rinke C."/>
            <person name="Skarshewski A."/>
            <person name="Chaumeil P.A."/>
            <person name="Hugenholtz P."/>
        </authorList>
    </citation>
    <scope>NUCLEOTIDE SEQUENCE [LARGE SCALE GENOMIC DNA]</scope>
    <source>
        <strain evidence="9">UBA11978</strain>
    </source>
</reference>
<name>A0A349TSJ5_9ALTE</name>
<evidence type="ECO:0000259" key="8">
    <source>
        <dbReference type="Pfam" id="PF00749"/>
    </source>
</evidence>
<keyword evidence="2" id="KW-0479">Metal-binding</keyword>
<keyword evidence="5 7" id="KW-0067">ATP-binding</keyword>
<dbReference type="InterPro" id="IPR049940">
    <property type="entry name" value="GluQ/Sye"/>
</dbReference>
<dbReference type="InterPro" id="IPR020058">
    <property type="entry name" value="Glu/Gln-tRNA-synth_Ib_cat-dom"/>
</dbReference>
<protein>
    <submittedName>
        <fullName evidence="9">tRNA glutamyl-Q(34) synthetase GluQRS</fullName>
    </submittedName>
</protein>
<dbReference type="Pfam" id="PF00749">
    <property type="entry name" value="tRNA-synt_1c"/>
    <property type="match status" value="1"/>
</dbReference>
<keyword evidence="4" id="KW-0862">Zinc</keyword>
<evidence type="ECO:0000256" key="1">
    <source>
        <dbReference type="ARBA" id="ARBA00022598"/>
    </source>
</evidence>
<gene>
    <name evidence="9" type="ORF">DCW74_05675</name>
</gene>
<sequence length="314" mass="34874">MTHTAISPHSQHSAYVGRFAPSPSGSLHFGSLVTALASYLDAKHHKGSWLVRMEDIDEPRCVKGADAAILTTLERHHLQWDGDVLYQSRQHPRYQEKVNQLLQQGAAYYCGCTRKQIKAMGGRYNGECRTQNIVDDGHVAVRMKLPNPLMSFDDGMIGHVDAEGEPEDCVIKRRDGLFSYHLVVALDDAYQGVTHIVRGRDLLDVTPLHKTLYAALGCPPVTYCHVPVAAVAAGRKLSKQNHAKPVNNKQVMTNLLQCLQFLGLAKVMPLDSQHYSNPESLISAAISHWDRKLVPNTAEIIVDSNESTYYSQPL</sequence>
<dbReference type="NCBIfam" id="NF004314">
    <property type="entry name" value="PRK05710.1-3"/>
    <property type="match status" value="1"/>
</dbReference>
<dbReference type="GO" id="GO:0006424">
    <property type="term" value="P:glutamyl-tRNA aminoacylation"/>
    <property type="evidence" value="ECO:0007669"/>
    <property type="project" value="InterPro"/>
</dbReference>
<dbReference type="NCBIfam" id="TIGR03838">
    <property type="entry name" value="queuosine_YadB"/>
    <property type="match status" value="1"/>
</dbReference>
<dbReference type="SUPFAM" id="SSF52374">
    <property type="entry name" value="Nucleotidylyl transferase"/>
    <property type="match status" value="1"/>
</dbReference>
<dbReference type="InterPro" id="IPR014729">
    <property type="entry name" value="Rossmann-like_a/b/a_fold"/>
</dbReference>
<evidence type="ECO:0000313" key="9">
    <source>
        <dbReference type="EMBL" id="HAW75211.1"/>
    </source>
</evidence>
<evidence type="ECO:0000256" key="3">
    <source>
        <dbReference type="ARBA" id="ARBA00022741"/>
    </source>
</evidence>
<dbReference type="PRINTS" id="PR00987">
    <property type="entry name" value="TRNASYNTHGLU"/>
</dbReference>
<dbReference type="PANTHER" id="PTHR43311">
    <property type="entry name" value="GLUTAMATE--TRNA LIGASE"/>
    <property type="match status" value="1"/>
</dbReference>
<dbReference type="RefSeq" id="WP_272964961.1">
    <property type="nucleotide sequence ID" value="NZ_CALBIY010000070.1"/>
</dbReference>
<dbReference type="AlphaFoldDB" id="A0A349TSJ5"/>
<dbReference type="GO" id="GO:0004818">
    <property type="term" value="F:glutamate-tRNA ligase activity"/>
    <property type="evidence" value="ECO:0007669"/>
    <property type="project" value="TreeGrafter"/>
</dbReference>
<dbReference type="PANTHER" id="PTHR43311:SF1">
    <property type="entry name" value="GLUTAMYL-Q TRNA(ASP) SYNTHETASE"/>
    <property type="match status" value="1"/>
</dbReference>
<dbReference type="GO" id="GO:0005524">
    <property type="term" value="F:ATP binding"/>
    <property type="evidence" value="ECO:0007669"/>
    <property type="project" value="UniProtKB-KW"/>
</dbReference>